<gene>
    <name evidence="1" type="ORF">HNR48_003077</name>
</gene>
<accession>A0A7X0JV16</accession>
<dbReference type="InParanoid" id="A0A7X0JV16"/>
<dbReference type="Proteomes" id="UP000528457">
    <property type="component" value="Unassembled WGS sequence"/>
</dbReference>
<dbReference type="Gene3D" id="3.30.310.170">
    <property type="entry name" value="Outer membrane protein assembly factor BamC"/>
    <property type="match status" value="1"/>
</dbReference>
<protein>
    <submittedName>
        <fullName evidence="1">Outer membrane protein assembly factor BamC</fullName>
    </submittedName>
</protein>
<reference evidence="1 2" key="1">
    <citation type="submission" date="2020-08" db="EMBL/GenBank/DDBJ databases">
        <title>Genomic Encyclopedia of Type Strains, Phase IV (KMG-IV): sequencing the most valuable type-strain genomes for metagenomic binning, comparative biology and taxonomic classification.</title>
        <authorList>
            <person name="Goeker M."/>
        </authorList>
    </citation>
    <scope>NUCLEOTIDE SEQUENCE [LARGE SCALE GENOMIC DNA]</scope>
    <source>
        <strain evidence="1 2">DSM 22368</strain>
    </source>
</reference>
<dbReference type="AlphaFoldDB" id="A0A7X0JV16"/>
<dbReference type="InterPro" id="IPR010653">
    <property type="entry name" value="NlpB/DapX"/>
</dbReference>
<proteinExistence type="predicted"/>
<name>A0A7X0JV16_9GAMM</name>
<dbReference type="InterPro" id="IPR042268">
    <property type="entry name" value="BamC_C"/>
</dbReference>
<comment type="caution">
    <text evidence="1">The sequence shown here is derived from an EMBL/GenBank/DDBJ whole genome shotgun (WGS) entry which is preliminary data.</text>
</comment>
<sequence length="407" mass="45048">MYTRPFKPLLMAAAIVAINGCSYITGDEGMFRDRAKDYQEAVEIPAMKMPEQVDKASTQELYVIPPLAKVNAEDNEEITALDFAVPRPLPLGASAFGEHVKIQKLADRRWILAGLPPSEIWPKVRHFLGSNGLRVVYTDAINGVIETGWLQFKESTDTKDRYRIQMEQGVQPDSTEIHILHLSVPSEVKGDGQVNWPKRSINAEREAWLVDELAANLAAQGDSGGATSLLAQTIGGGAKIAIVDIDREPVLTMALGLTRAWATLGHAVTQQGMVRYDENANTGVYYINFGQTKADAEEEGFFSRLFSFGSDDEEAELPVTKEIAAKSPYTLNEILSNLPLQDADVAALFPKLELSDEARKLEEVPGYLLIIAGQDDELQVHIRDAYGHRLPRKQASDLLKHIRRNLI</sequence>
<evidence type="ECO:0000313" key="2">
    <source>
        <dbReference type="Proteomes" id="UP000528457"/>
    </source>
</evidence>
<organism evidence="1 2">
    <name type="scientific">Pseudoteredinibacter isoporae</name>
    <dbReference type="NCBI Taxonomy" id="570281"/>
    <lineage>
        <taxon>Bacteria</taxon>
        <taxon>Pseudomonadati</taxon>
        <taxon>Pseudomonadota</taxon>
        <taxon>Gammaproteobacteria</taxon>
        <taxon>Cellvibrionales</taxon>
        <taxon>Cellvibrionaceae</taxon>
        <taxon>Pseudoteredinibacter</taxon>
    </lineage>
</organism>
<dbReference type="Pfam" id="PF06804">
    <property type="entry name" value="Lipoprotein_18"/>
    <property type="match status" value="1"/>
</dbReference>
<evidence type="ECO:0000313" key="1">
    <source>
        <dbReference type="EMBL" id="MBB6522792.1"/>
    </source>
</evidence>
<dbReference type="RefSeq" id="WP_166845200.1">
    <property type="nucleotide sequence ID" value="NZ_JAAONY010000002.1"/>
</dbReference>
<keyword evidence="2" id="KW-1185">Reference proteome</keyword>
<dbReference type="EMBL" id="JACHHT010000002">
    <property type="protein sequence ID" value="MBB6522792.1"/>
    <property type="molecule type" value="Genomic_DNA"/>
</dbReference>